<dbReference type="SUPFAM" id="SSF159006">
    <property type="entry name" value="YopX-like"/>
    <property type="match status" value="1"/>
</dbReference>
<organism evidence="2 3">
    <name type="scientific">Candidatus Francisella endociliophora</name>
    <dbReference type="NCBI Taxonomy" id="653937"/>
    <lineage>
        <taxon>Bacteria</taxon>
        <taxon>Pseudomonadati</taxon>
        <taxon>Pseudomonadota</taxon>
        <taxon>Gammaproteobacteria</taxon>
        <taxon>Thiotrichales</taxon>
        <taxon>Francisellaceae</taxon>
        <taxon>Francisella</taxon>
    </lineage>
</organism>
<dbReference type="Proteomes" id="UP000029672">
    <property type="component" value="Chromosome"/>
</dbReference>
<keyword evidence="3" id="KW-1185">Reference proteome</keyword>
<reference evidence="2 3" key="1">
    <citation type="submission" date="2014-10" db="EMBL/GenBank/DDBJ databases">
        <title>Whole genome sequence of Francisella endociliophora strain FSC1006, isolated from a laboratory culture of the marine ciliate Euplotes raikovi.</title>
        <authorList>
            <person name="Granberg M."/>
            <person name="Backman S."/>
            <person name="Lundmark E."/>
            <person name="Nilsson E."/>
            <person name="Karlsson E."/>
            <person name="Thelaus J."/>
            <person name="Ohrman C."/>
            <person name="Larkeryd A."/>
            <person name="Stenberg P."/>
        </authorList>
    </citation>
    <scope>NUCLEOTIDE SEQUENCE [LARGE SCALE GENOMIC DNA]</scope>
    <source>
        <strain evidence="2 3">FSC1006</strain>
    </source>
</reference>
<dbReference type="KEGG" id="frf:LO80_03285"/>
<accession>A0A097ERS9</accession>
<dbReference type="Pfam" id="PF09643">
    <property type="entry name" value="YopX"/>
    <property type="match status" value="1"/>
</dbReference>
<dbReference type="HOGENOM" id="CLU_107462_5_1_6"/>
<evidence type="ECO:0000259" key="1">
    <source>
        <dbReference type="Pfam" id="PF09643"/>
    </source>
</evidence>
<sequence length="82" mass="9783">MSNKECLDRYIFMQYTGLKDKNGVEIYEGDIVKVEPMRMEVVKMYNKGAYFSLHPFQDDGYHWSALHSEVVSNIYENKYFLK</sequence>
<evidence type="ECO:0000313" key="2">
    <source>
        <dbReference type="EMBL" id="AIT10275.1"/>
    </source>
</evidence>
<dbReference type="InterPro" id="IPR019096">
    <property type="entry name" value="YopX_protein"/>
</dbReference>
<protein>
    <recommendedName>
        <fullName evidence="1">YopX protein domain-containing protein</fullName>
    </recommendedName>
</protein>
<evidence type="ECO:0000313" key="3">
    <source>
        <dbReference type="Proteomes" id="UP000029672"/>
    </source>
</evidence>
<gene>
    <name evidence="2" type="ORF">LO80_03285</name>
</gene>
<dbReference type="EMBL" id="CP009574">
    <property type="protein sequence ID" value="AIT10275.1"/>
    <property type="molecule type" value="Genomic_DNA"/>
</dbReference>
<dbReference type="Gene3D" id="2.30.30.290">
    <property type="entry name" value="YopX-like domains"/>
    <property type="match status" value="1"/>
</dbReference>
<name>A0A097ERS9_9GAMM</name>
<proteinExistence type="predicted"/>
<dbReference type="AlphaFoldDB" id="A0A097ERS9"/>
<dbReference type="InterPro" id="IPR023385">
    <property type="entry name" value="YopX-like_C"/>
</dbReference>
<feature type="domain" description="YopX protein" evidence="1">
    <location>
        <begin position="10"/>
        <end position="80"/>
    </location>
</feature>